<organism evidence="2 3">
    <name type="scientific">Roseateles paludis</name>
    <dbReference type="NCBI Taxonomy" id="3145238"/>
    <lineage>
        <taxon>Bacteria</taxon>
        <taxon>Pseudomonadati</taxon>
        <taxon>Pseudomonadota</taxon>
        <taxon>Betaproteobacteria</taxon>
        <taxon>Burkholderiales</taxon>
        <taxon>Sphaerotilaceae</taxon>
        <taxon>Roseateles</taxon>
    </lineage>
</organism>
<dbReference type="Pfam" id="PF10137">
    <property type="entry name" value="CAP12-PCTIR_TIR"/>
    <property type="match status" value="1"/>
</dbReference>
<dbReference type="EMBL" id="JBDPZD010000009">
    <property type="protein sequence ID" value="MEO3693688.1"/>
    <property type="molecule type" value="Genomic_DNA"/>
</dbReference>
<evidence type="ECO:0000259" key="1">
    <source>
        <dbReference type="Pfam" id="PF10137"/>
    </source>
</evidence>
<dbReference type="InterPro" id="IPR019302">
    <property type="entry name" value="CAP12/PCTIR_TIR_dom"/>
</dbReference>
<protein>
    <submittedName>
        <fullName evidence="2">Nucleotide-binding protein</fullName>
    </submittedName>
</protein>
<keyword evidence="3" id="KW-1185">Reference proteome</keyword>
<evidence type="ECO:0000313" key="3">
    <source>
        <dbReference type="Proteomes" id="UP001495147"/>
    </source>
</evidence>
<name>A0ABV0G7I9_9BURK</name>
<dbReference type="RefSeq" id="WP_347706498.1">
    <property type="nucleotide sequence ID" value="NZ_JBDPZD010000009.1"/>
</dbReference>
<gene>
    <name evidence="2" type="ORF">ABDJ85_19615</name>
</gene>
<sequence length="267" mass="29130">MTVPDYSGYWTGAIEGTNSGGIAFEISQDGEHVSGSAKLFEPNLGQYEYIAKGTAGESLSLYLTPGRQSGGINLGNVQVVCSLKNADELIGRWKSDILTEGVLTAKRFSRDALANELPKENSVFIVHGHDEGTKHLVARFLEKLGVTPVILQEQINRGMTVIEKFEDFASRAGFAVVLMTPDDFGYAAGKEEERKFRPRQNVILELGYFVGRLGRDKTIVLVKGNIDMPSDVLGLVYEPIDSGEGWKIRVAKELKAAGFSVSLDNAI</sequence>
<reference evidence="2 3" key="1">
    <citation type="submission" date="2024-05" db="EMBL/GenBank/DDBJ databases">
        <title>Roseateles sp. DJS-2-20 16S ribosomal RNA gene Genome sequencing and assembly.</title>
        <authorList>
            <person name="Woo H."/>
        </authorList>
    </citation>
    <scope>NUCLEOTIDE SEQUENCE [LARGE SCALE GENOMIC DNA]</scope>
    <source>
        <strain evidence="2 3">DJS-2-20</strain>
    </source>
</reference>
<comment type="caution">
    <text evidence="2">The sequence shown here is derived from an EMBL/GenBank/DDBJ whole genome shotgun (WGS) entry which is preliminary data.</text>
</comment>
<feature type="domain" description="CD-NTase-associated protein 12/Pycsar effector protein TIR" evidence="1">
    <location>
        <begin position="123"/>
        <end position="241"/>
    </location>
</feature>
<proteinExistence type="predicted"/>
<accession>A0ABV0G7I9</accession>
<dbReference type="Proteomes" id="UP001495147">
    <property type="component" value="Unassembled WGS sequence"/>
</dbReference>
<evidence type="ECO:0000313" key="2">
    <source>
        <dbReference type="EMBL" id="MEO3693688.1"/>
    </source>
</evidence>